<evidence type="ECO:0000313" key="2">
    <source>
        <dbReference type="Proteomes" id="UP001151760"/>
    </source>
</evidence>
<keyword evidence="2" id="KW-1185">Reference proteome</keyword>
<accession>A0ABQ5B3I2</accession>
<name>A0ABQ5B3I2_9ASTR</name>
<reference evidence="1" key="1">
    <citation type="journal article" date="2022" name="Int. J. Mol. Sci.">
        <title>Draft Genome of Tanacetum Coccineum: Genomic Comparison of Closely Related Tanacetum-Family Plants.</title>
        <authorList>
            <person name="Yamashiro T."/>
            <person name="Shiraishi A."/>
            <person name="Nakayama K."/>
            <person name="Satake H."/>
        </authorList>
    </citation>
    <scope>NUCLEOTIDE SEQUENCE</scope>
</reference>
<proteinExistence type="predicted"/>
<sequence length="171" mass="19588">MHPWHPMPIDLLKTLLKNVNNNVGEFIARTKSDGLVPGLRGGTINSLFVGMAFSLKTDVVAFSRRRHHWSRGKGKAQYDVYAEDKVECKKLKKQELRLFGTNDAKDGQDDALDVRECTLLDLRKCQSYYLFMVTSSEALLTERSRAVMLAKLMEQKSQARDERILEGKKRK</sequence>
<gene>
    <name evidence="1" type="ORF">Tco_0843638</name>
</gene>
<dbReference type="EMBL" id="BQNB010012888">
    <property type="protein sequence ID" value="GJT09176.1"/>
    <property type="molecule type" value="Genomic_DNA"/>
</dbReference>
<evidence type="ECO:0000313" key="1">
    <source>
        <dbReference type="EMBL" id="GJT09176.1"/>
    </source>
</evidence>
<dbReference type="Proteomes" id="UP001151760">
    <property type="component" value="Unassembled WGS sequence"/>
</dbReference>
<comment type="caution">
    <text evidence="1">The sequence shown here is derived from an EMBL/GenBank/DDBJ whole genome shotgun (WGS) entry which is preliminary data.</text>
</comment>
<protein>
    <submittedName>
        <fullName evidence="1">Uncharacterized protein</fullName>
    </submittedName>
</protein>
<reference evidence="1" key="2">
    <citation type="submission" date="2022-01" db="EMBL/GenBank/DDBJ databases">
        <authorList>
            <person name="Yamashiro T."/>
            <person name="Shiraishi A."/>
            <person name="Satake H."/>
            <person name="Nakayama K."/>
        </authorList>
    </citation>
    <scope>NUCLEOTIDE SEQUENCE</scope>
</reference>
<organism evidence="1 2">
    <name type="scientific">Tanacetum coccineum</name>
    <dbReference type="NCBI Taxonomy" id="301880"/>
    <lineage>
        <taxon>Eukaryota</taxon>
        <taxon>Viridiplantae</taxon>
        <taxon>Streptophyta</taxon>
        <taxon>Embryophyta</taxon>
        <taxon>Tracheophyta</taxon>
        <taxon>Spermatophyta</taxon>
        <taxon>Magnoliopsida</taxon>
        <taxon>eudicotyledons</taxon>
        <taxon>Gunneridae</taxon>
        <taxon>Pentapetalae</taxon>
        <taxon>asterids</taxon>
        <taxon>campanulids</taxon>
        <taxon>Asterales</taxon>
        <taxon>Asteraceae</taxon>
        <taxon>Asteroideae</taxon>
        <taxon>Anthemideae</taxon>
        <taxon>Anthemidinae</taxon>
        <taxon>Tanacetum</taxon>
    </lineage>
</organism>